<evidence type="ECO:0000313" key="2">
    <source>
        <dbReference type="Proteomes" id="UP000789572"/>
    </source>
</evidence>
<accession>A0A9N9FR60</accession>
<name>A0A9N9FR60_9GLOM</name>
<dbReference type="Gene3D" id="1.10.30.10">
    <property type="entry name" value="High mobility group box domain"/>
    <property type="match status" value="1"/>
</dbReference>
<gene>
    <name evidence="1" type="ORF">POCULU_LOCUS5059</name>
</gene>
<keyword evidence="2" id="KW-1185">Reference proteome</keyword>
<proteinExistence type="predicted"/>
<dbReference type="Proteomes" id="UP000789572">
    <property type="component" value="Unassembled WGS sequence"/>
</dbReference>
<reference evidence="1" key="1">
    <citation type="submission" date="2021-06" db="EMBL/GenBank/DDBJ databases">
        <authorList>
            <person name="Kallberg Y."/>
            <person name="Tangrot J."/>
            <person name="Rosling A."/>
        </authorList>
    </citation>
    <scope>NUCLEOTIDE SEQUENCE</scope>
    <source>
        <strain evidence="1">IA702</strain>
    </source>
</reference>
<protein>
    <submittedName>
        <fullName evidence="1">5450_t:CDS:1</fullName>
    </submittedName>
</protein>
<dbReference type="AlphaFoldDB" id="A0A9N9FR60"/>
<evidence type="ECO:0000313" key="1">
    <source>
        <dbReference type="EMBL" id="CAG8551807.1"/>
    </source>
</evidence>
<organism evidence="1 2">
    <name type="scientific">Paraglomus occultum</name>
    <dbReference type="NCBI Taxonomy" id="144539"/>
    <lineage>
        <taxon>Eukaryota</taxon>
        <taxon>Fungi</taxon>
        <taxon>Fungi incertae sedis</taxon>
        <taxon>Mucoromycota</taxon>
        <taxon>Glomeromycotina</taxon>
        <taxon>Glomeromycetes</taxon>
        <taxon>Paraglomerales</taxon>
        <taxon>Paraglomeraceae</taxon>
        <taxon>Paraglomus</taxon>
    </lineage>
</organism>
<sequence length="257" mass="29468">MYRSEYVRHLKNNNYHLPMTDLSSMISYSWKKEPEYVKKAYRDISSDAEKLYAQINCFQVNDATTAVSTKVKRKNKPNFITKISMRVPKLTTNNSKYPVYAPHTNTEPTTLQVSESALPLPQSFVQDNYIEPINSPFDMLENRMETTFDNRMTNCCCCLECAWKQQQQNRGNMNASAFQKTDAVVPQYSSSVTTSSHYVCPTQPPTLFTHQITSQFSLSSPPIFNNYASTLGSFSSSFTTFPSSNNEYRMPISRKYT</sequence>
<dbReference type="EMBL" id="CAJVPJ010000722">
    <property type="protein sequence ID" value="CAG8551807.1"/>
    <property type="molecule type" value="Genomic_DNA"/>
</dbReference>
<dbReference type="SUPFAM" id="SSF47095">
    <property type="entry name" value="HMG-box"/>
    <property type="match status" value="1"/>
</dbReference>
<dbReference type="InterPro" id="IPR036910">
    <property type="entry name" value="HMG_box_dom_sf"/>
</dbReference>
<comment type="caution">
    <text evidence="1">The sequence shown here is derived from an EMBL/GenBank/DDBJ whole genome shotgun (WGS) entry which is preliminary data.</text>
</comment>
<dbReference type="OrthoDB" id="2325316at2759"/>